<dbReference type="InterPro" id="IPR022796">
    <property type="entry name" value="Chloroa_b-bind"/>
</dbReference>
<feature type="binding site" evidence="5">
    <location>
        <position position="207"/>
    </location>
    <ligand>
        <name>chlorophyll a</name>
        <dbReference type="ChEBI" id="CHEBI:58416"/>
        <label>1</label>
    </ligand>
</feature>
<keyword evidence="5" id="KW-0148">Chlorophyll</keyword>
<dbReference type="SUPFAM" id="SSF103511">
    <property type="entry name" value="Chlorophyll a-b binding protein"/>
    <property type="match status" value="1"/>
</dbReference>
<evidence type="ECO:0000256" key="2">
    <source>
        <dbReference type="ARBA" id="ARBA00022528"/>
    </source>
</evidence>
<evidence type="ECO:0000256" key="3">
    <source>
        <dbReference type="ARBA" id="ARBA00022531"/>
    </source>
</evidence>
<feature type="binding site" evidence="5">
    <location>
        <position position="224"/>
    </location>
    <ligand>
        <name>chlorophyll a</name>
        <dbReference type="ChEBI" id="CHEBI:58416"/>
        <label>1</label>
    </ligand>
</feature>
<evidence type="ECO:0000256" key="1">
    <source>
        <dbReference type="ARBA" id="ARBA00004229"/>
    </source>
</evidence>
<feature type="binding site" description="axial binding residue" evidence="5">
    <location>
        <position position="103"/>
    </location>
    <ligand>
        <name>chlorophyll b</name>
        <dbReference type="ChEBI" id="CHEBI:61721"/>
        <label>1</label>
    </ligand>
    <ligandPart>
        <name>Mg</name>
        <dbReference type="ChEBI" id="CHEBI:25107"/>
    </ligandPart>
</feature>
<dbReference type="GO" id="GO:0016168">
    <property type="term" value="F:chlorophyll binding"/>
    <property type="evidence" value="ECO:0007669"/>
    <property type="project" value="UniProtKB-KW"/>
</dbReference>
<name>A0A7S0H992_9EUKA</name>
<dbReference type="GO" id="GO:0016020">
    <property type="term" value="C:membrane"/>
    <property type="evidence" value="ECO:0007669"/>
    <property type="project" value="InterPro"/>
</dbReference>
<evidence type="ECO:0008006" key="9">
    <source>
        <dbReference type="Google" id="ProtNLM"/>
    </source>
</evidence>
<evidence type="ECO:0000256" key="6">
    <source>
        <dbReference type="SAM" id="MobiDB-lite"/>
    </source>
</evidence>
<keyword evidence="4" id="KW-0934">Plastid</keyword>
<keyword evidence="5" id="KW-0157">Chromophore</keyword>
<feature type="binding site" evidence="5">
    <location>
        <position position="101"/>
    </location>
    <ligand>
        <name>chlorophyll a</name>
        <dbReference type="ChEBI" id="CHEBI:58416"/>
        <label>1</label>
    </ligand>
</feature>
<sequence>MKLSATLLAAAATCLAVPSTTTASKASSRLSRAVRPHFQAAVNKVRKDFSAKSEVTGSPEPKKPVIPDGTAPMGKFWDPAGFTKQVSDNQIRRYREAEITHGRLGMLGVLGFLTQESFHPLFGGNIDGPAISHFEKITEAAPTFWYPTLLAIAIAELGRARIGWQDPFDGGSMFALRDAYVPGDIGFDPLGLKPTNPKDLENIQNKELNNGRLAMLALAGFMAQELVNGKPILENLQ</sequence>
<keyword evidence="3" id="KW-0602">Photosynthesis</keyword>
<evidence type="ECO:0000256" key="5">
    <source>
        <dbReference type="PIRSR" id="PIRSR601344-1"/>
    </source>
</evidence>
<accession>A0A7S0H992</accession>
<evidence type="ECO:0000313" key="8">
    <source>
        <dbReference type="EMBL" id="CAD8463575.1"/>
    </source>
</evidence>
<feature type="binding site" evidence="5">
    <location>
        <position position="77"/>
    </location>
    <ligand>
        <name>chlorophyll a</name>
        <dbReference type="ChEBI" id="CHEBI:58416"/>
        <label>1</label>
    </ligand>
</feature>
<evidence type="ECO:0000256" key="7">
    <source>
        <dbReference type="SAM" id="SignalP"/>
    </source>
</evidence>
<dbReference type="EMBL" id="HBEM01032990">
    <property type="protein sequence ID" value="CAD8463575.1"/>
    <property type="molecule type" value="Transcribed_RNA"/>
</dbReference>
<keyword evidence="7" id="KW-0732">Signal</keyword>
<dbReference type="GO" id="GO:0009507">
    <property type="term" value="C:chloroplast"/>
    <property type="evidence" value="ECO:0007669"/>
    <property type="project" value="UniProtKB-SubCell"/>
</dbReference>
<dbReference type="AlphaFoldDB" id="A0A7S0H992"/>
<gene>
    <name evidence="8" type="ORF">LAMO00422_LOCUS22537</name>
</gene>
<dbReference type="Pfam" id="PF00504">
    <property type="entry name" value="Chloroa_b-bind"/>
    <property type="match status" value="1"/>
</dbReference>
<feature type="binding site" evidence="5">
    <location>
        <position position="210"/>
    </location>
    <ligand>
        <name>chlorophyll a</name>
        <dbReference type="ChEBI" id="CHEBI:58416"/>
        <label>1</label>
    </ligand>
</feature>
<feature type="binding site" evidence="5">
    <location>
        <position position="206"/>
    </location>
    <ligand>
        <name>chlorophyll a</name>
        <dbReference type="ChEBI" id="CHEBI:58416"/>
        <label>1</label>
    </ligand>
</feature>
<reference evidence="8" key="1">
    <citation type="submission" date="2021-01" db="EMBL/GenBank/DDBJ databases">
        <authorList>
            <person name="Corre E."/>
            <person name="Pelletier E."/>
            <person name="Niang G."/>
            <person name="Scheremetjew M."/>
            <person name="Finn R."/>
            <person name="Kale V."/>
            <person name="Holt S."/>
            <person name="Cochrane G."/>
            <person name="Meng A."/>
            <person name="Brown T."/>
            <person name="Cohen L."/>
        </authorList>
    </citation>
    <scope>NUCLEOTIDE SEQUENCE</scope>
    <source>
        <strain evidence="8">CCMP2058</strain>
    </source>
</reference>
<feature type="chain" id="PRO_5031275974" description="Plastid light harvesting protein" evidence="7">
    <location>
        <begin position="17"/>
        <end position="237"/>
    </location>
</feature>
<keyword evidence="2" id="KW-0150">Chloroplast</keyword>
<protein>
    <recommendedName>
        <fullName evidence="9">Plastid light harvesting protein</fullName>
    </recommendedName>
</protein>
<dbReference type="Gene3D" id="1.10.3460.10">
    <property type="entry name" value="Chlorophyll a/b binding protein domain"/>
    <property type="match status" value="1"/>
</dbReference>
<dbReference type="GO" id="GO:0009765">
    <property type="term" value="P:photosynthesis, light harvesting"/>
    <property type="evidence" value="ECO:0007669"/>
    <property type="project" value="InterPro"/>
</dbReference>
<dbReference type="PANTHER" id="PTHR21649">
    <property type="entry name" value="CHLOROPHYLL A/B BINDING PROTEIN"/>
    <property type="match status" value="1"/>
</dbReference>
<feature type="region of interest" description="Disordered" evidence="6">
    <location>
        <begin position="49"/>
        <end position="74"/>
    </location>
</feature>
<proteinExistence type="predicted"/>
<comment type="subcellular location">
    <subcellularLocation>
        <location evidence="1">Plastid</location>
        <location evidence="1">Chloroplast</location>
    </subcellularLocation>
</comment>
<organism evidence="8">
    <name type="scientific">Amorphochlora amoebiformis</name>
    <dbReference type="NCBI Taxonomy" id="1561963"/>
    <lineage>
        <taxon>Eukaryota</taxon>
        <taxon>Sar</taxon>
        <taxon>Rhizaria</taxon>
        <taxon>Cercozoa</taxon>
        <taxon>Chlorarachniophyceae</taxon>
        <taxon>Amorphochlora</taxon>
    </lineage>
</organism>
<feature type="binding site" evidence="5">
    <location>
        <position position="212"/>
    </location>
    <ligand>
        <name>chlorophyll a</name>
        <dbReference type="ChEBI" id="CHEBI:58416"/>
        <label>1</label>
    </ligand>
</feature>
<feature type="signal peptide" evidence="7">
    <location>
        <begin position="1"/>
        <end position="16"/>
    </location>
</feature>
<evidence type="ECO:0000256" key="4">
    <source>
        <dbReference type="ARBA" id="ARBA00022640"/>
    </source>
</evidence>
<dbReference type="InterPro" id="IPR001344">
    <property type="entry name" value="Chloro_AB-bd_pln"/>
</dbReference>
<feature type="binding site" evidence="5">
    <location>
        <position position="98"/>
    </location>
    <ligand>
        <name>chlorophyll a</name>
        <dbReference type="ChEBI" id="CHEBI:58416"/>
        <label>1</label>
    </ligand>
</feature>